<evidence type="ECO:0000256" key="1">
    <source>
        <dbReference type="ARBA" id="ARBA00004196"/>
    </source>
</evidence>
<keyword evidence="5" id="KW-1185">Reference proteome</keyword>
<dbReference type="GO" id="GO:0006355">
    <property type="term" value="P:regulation of DNA-templated transcription"/>
    <property type="evidence" value="ECO:0007669"/>
    <property type="project" value="InterPro"/>
</dbReference>
<protein>
    <submittedName>
        <fullName evidence="4">Transcriptional regulator, LacI family</fullName>
    </submittedName>
</protein>
<name>Q1IUK1_KORVE</name>
<dbReference type="Gene3D" id="3.40.50.2300">
    <property type="match status" value="2"/>
</dbReference>
<dbReference type="eggNOG" id="COG1879">
    <property type="taxonomic scope" value="Bacteria"/>
</dbReference>
<dbReference type="GO" id="GO:0003677">
    <property type="term" value="F:DNA binding"/>
    <property type="evidence" value="ECO:0007669"/>
    <property type="project" value="InterPro"/>
</dbReference>
<organism evidence="4 5">
    <name type="scientific">Koribacter versatilis (strain Ellin345)</name>
    <dbReference type="NCBI Taxonomy" id="204669"/>
    <lineage>
        <taxon>Bacteria</taxon>
        <taxon>Pseudomonadati</taxon>
        <taxon>Acidobacteriota</taxon>
        <taxon>Terriglobia</taxon>
        <taxon>Terriglobales</taxon>
        <taxon>Candidatus Korobacteraceae</taxon>
        <taxon>Candidatus Korobacter</taxon>
    </lineage>
</organism>
<dbReference type="InterPro" id="IPR050555">
    <property type="entry name" value="Bact_Solute-Bind_Prot2"/>
</dbReference>
<evidence type="ECO:0000256" key="2">
    <source>
        <dbReference type="ARBA" id="ARBA00007639"/>
    </source>
</evidence>
<dbReference type="GO" id="GO:0030246">
    <property type="term" value="F:carbohydrate binding"/>
    <property type="evidence" value="ECO:0007669"/>
    <property type="project" value="TreeGrafter"/>
</dbReference>
<dbReference type="GO" id="GO:0030288">
    <property type="term" value="C:outer membrane-bounded periplasmic space"/>
    <property type="evidence" value="ECO:0007669"/>
    <property type="project" value="TreeGrafter"/>
</dbReference>
<dbReference type="EMBL" id="CP000360">
    <property type="protein sequence ID" value="ABF39449.1"/>
    <property type="molecule type" value="Genomic_DNA"/>
</dbReference>
<comment type="subcellular location">
    <subcellularLocation>
        <location evidence="1">Cell envelope</location>
    </subcellularLocation>
</comment>
<dbReference type="RefSeq" id="WP_011521251.1">
    <property type="nucleotide sequence ID" value="NC_008009.1"/>
</dbReference>
<dbReference type="SUPFAM" id="SSF47413">
    <property type="entry name" value="lambda repressor-like DNA-binding domains"/>
    <property type="match status" value="1"/>
</dbReference>
<dbReference type="PANTHER" id="PTHR30036:SF7">
    <property type="entry name" value="ABC TRANSPORTER PERIPLASMIC-BINDING PROTEIN YPHF"/>
    <property type="match status" value="1"/>
</dbReference>
<feature type="domain" description="HTH lacI-type" evidence="3">
    <location>
        <begin position="11"/>
        <end position="60"/>
    </location>
</feature>
<dbReference type="AlphaFoldDB" id="Q1IUK1"/>
<dbReference type="SMART" id="SM00354">
    <property type="entry name" value="HTH_LACI"/>
    <property type="match status" value="1"/>
</dbReference>
<dbReference type="HOGENOM" id="CLU_037628_0_1_0"/>
<dbReference type="PROSITE" id="PS50932">
    <property type="entry name" value="HTH_LACI_2"/>
    <property type="match status" value="1"/>
</dbReference>
<evidence type="ECO:0000313" key="4">
    <source>
        <dbReference type="EMBL" id="ABF39449.1"/>
    </source>
</evidence>
<dbReference type="InterPro" id="IPR000843">
    <property type="entry name" value="HTH_LacI"/>
</dbReference>
<proteinExistence type="inferred from homology"/>
<accession>Q1IUK1</accession>
<dbReference type="Pfam" id="PF13407">
    <property type="entry name" value="Peripla_BP_4"/>
    <property type="match status" value="1"/>
</dbReference>
<reference evidence="4 5" key="1">
    <citation type="journal article" date="2009" name="Appl. Environ. Microbiol.">
        <title>Three genomes from the phylum Acidobacteria provide insight into the lifestyles of these microorganisms in soils.</title>
        <authorList>
            <person name="Ward N.L."/>
            <person name="Challacombe J.F."/>
            <person name="Janssen P.H."/>
            <person name="Henrissat B."/>
            <person name="Coutinho P.M."/>
            <person name="Wu M."/>
            <person name="Xie G."/>
            <person name="Haft D.H."/>
            <person name="Sait M."/>
            <person name="Badger J."/>
            <person name="Barabote R.D."/>
            <person name="Bradley B."/>
            <person name="Brettin T.S."/>
            <person name="Brinkac L.M."/>
            <person name="Bruce D."/>
            <person name="Creasy T."/>
            <person name="Daugherty S.C."/>
            <person name="Davidsen T.M."/>
            <person name="DeBoy R.T."/>
            <person name="Detter J.C."/>
            <person name="Dodson R.J."/>
            <person name="Durkin A.S."/>
            <person name="Ganapathy A."/>
            <person name="Gwinn-Giglio M."/>
            <person name="Han C.S."/>
            <person name="Khouri H."/>
            <person name="Kiss H."/>
            <person name="Kothari S.P."/>
            <person name="Madupu R."/>
            <person name="Nelson K.E."/>
            <person name="Nelson W.C."/>
            <person name="Paulsen I."/>
            <person name="Penn K."/>
            <person name="Ren Q."/>
            <person name="Rosovitz M.J."/>
            <person name="Selengut J.D."/>
            <person name="Shrivastava S."/>
            <person name="Sullivan S.A."/>
            <person name="Tapia R."/>
            <person name="Thompson L.S."/>
            <person name="Watkins K.L."/>
            <person name="Yang Q."/>
            <person name="Yu C."/>
            <person name="Zafar N."/>
            <person name="Zhou L."/>
            <person name="Kuske C.R."/>
        </authorList>
    </citation>
    <scope>NUCLEOTIDE SEQUENCE [LARGE SCALE GENOMIC DNA]</scope>
    <source>
        <strain evidence="4 5">Ellin345</strain>
    </source>
</reference>
<dbReference type="STRING" id="204669.Acid345_0444"/>
<dbReference type="CDD" id="cd01392">
    <property type="entry name" value="HTH_LacI"/>
    <property type="match status" value="1"/>
</dbReference>
<dbReference type="KEGG" id="aba:Acid345_0444"/>
<dbReference type="PANTHER" id="PTHR30036">
    <property type="entry name" value="D-XYLOSE-BINDING PERIPLASMIC PROTEIN"/>
    <property type="match status" value="1"/>
</dbReference>
<evidence type="ECO:0000313" key="5">
    <source>
        <dbReference type="Proteomes" id="UP000002432"/>
    </source>
</evidence>
<dbReference type="Pfam" id="PF00356">
    <property type="entry name" value="LacI"/>
    <property type="match status" value="1"/>
</dbReference>
<evidence type="ECO:0000259" key="3">
    <source>
        <dbReference type="PROSITE" id="PS50932"/>
    </source>
</evidence>
<dbReference type="InterPro" id="IPR025997">
    <property type="entry name" value="SBP_2_dom"/>
</dbReference>
<dbReference type="InterPro" id="IPR010982">
    <property type="entry name" value="Lambda_DNA-bd_dom_sf"/>
</dbReference>
<gene>
    <name evidence="4" type="ordered locus">Acid345_0444</name>
</gene>
<dbReference type="Proteomes" id="UP000002432">
    <property type="component" value="Chromosome"/>
</dbReference>
<dbReference type="Gene3D" id="1.10.260.40">
    <property type="entry name" value="lambda repressor-like DNA-binding domains"/>
    <property type="match status" value="1"/>
</dbReference>
<dbReference type="SUPFAM" id="SSF53822">
    <property type="entry name" value="Periplasmic binding protein-like I"/>
    <property type="match status" value="1"/>
</dbReference>
<dbReference type="CDD" id="cd06307">
    <property type="entry name" value="PBP1_sugar_binding"/>
    <property type="match status" value="1"/>
</dbReference>
<dbReference type="InterPro" id="IPR028082">
    <property type="entry name" value="Peripla_BP_I"/>
</dbReference>
<sequence>MTRKRRGIHLIAEMAQVSIGTVDRALHGRNGISHATRERILQIAREIGYTPNLAARALSAGKAGVRIGVCIPREIHFFYDQLWGGVLEEARRLEHMGVAFEFRPVRNLGEGDTEALRELIEDGVDGVILTAGNPDGLTPLVNEAEGRNIPVVCVSTDAPESLRSSIVCVEPRLNGQLAGELMGKFVPAGSKVAVVAGMLTAMDHLSKTEGFSVTFPKHCHGGQIVGVIEGHEDEDESFQKTFDLLGRVPDLAGLYVNTVNCLPVCRALGARQLAGRVKLITTDLFAEMATYFAKGTITASIYQQPHRQGQLAVRLLADNLTANQPFPPTVHLSPGVVMSSNLHLFREMRRSETKLPDVVRVASLATKV</sequence>
<comment type="similarity">
    <text evidence="2">Belongs to the bacterial solute-binding protein 2 family.</text>
</comment>
<dbReference type="EnsemblBacteria" id="ABF39449">
    <property type="protein sequence ID" value="ABF39449"/>
    <property type="gene ID" value="Acid345_0444"/>
</dbReference>